<protein>
    <submittedName>
        <fullName evidence="2">Polymerase PB2</fullName>
    </submittedName>
</protein>
<sequence>MDEEREEKNMKKTVLMFLCDKILNCSKEAINIMKHKPINSFRVITRNARNTRDPNPLQTMLMTLSTPYPLAIDRQKAIQYDIPNDYLKKTQGGKFTEDNHYKGRILAKRETIDWWLSYSPLPNKTGIEIIDVLRSFNRKEVKLYRSINWSATRIQFGRCSLQRVRVPTRKVDFKLSKEQRDASIEQIFAPDSTIPYIEIPSSVMKAIKEVLKKHTHASMLLATQIRILANQMDPNYRFLLMQPGAGETTATLRHGLHQRTWEVTGITFEEDSQLSEVNSAVKNICDAFLDIAMNHTQDYDRAKSVLSGIKIFNIPLSSALREGTVPNVDSTKLVKSILEIPFLFEHQYSGVNFSPDDSVLMEVNKTMGNIEYKAYLGREKVFFEYQDTRGYFVHNADSFYSMVITYSTEEEVRKVFGSIGVYCRIGMINQIHSETLQSAFDGIYQDLYSEPWRLFPQLGKKAFWMIMRGESPNRSKMFEKYLLVREEVEYSKRWSGRMVVKLNPLSIHERGSNKTIFPKQLNRLPIVPPSVHVDDSPFFAYLDPKRRLSSLVTIYLRMAEQLVSNIRVHNFNYYNSCIHQLNRSYLACKFSKLCRAVLRDLAGQSLTEANRGMIAVAYCFAGLHEHVGPEEDELMEPFLLNWVEGITISLLGERGDFISSGDGLTLFGKPISHTGPQRLVLYPGALPGFTIHPYRGEDLPIKGKQWLRENYDVIADGSRFVIFIESERAIARKCNSASLRLVDTVGRQCDERHRGKQKRMSDMVLSHLASKRSK</sequence>
<dbReference type="EMBL" id="MT153539">
    <property type="protein sequence ID" value="QMP82343.1"/>
    <property type="molecule type" value="Viral_cRNA"/>
</dbReference>
<reference evidence="2" key="2">
    <citation type="submission" date="2020-03" db="EMBL/GenBank/DDBJ databases">
        <authorList>
            <person name="Kafer S."/>
            <person name="Paraskevopoulou S."/>
            <person name="Zirkel F."/>
            <person name="Wieseke N."/>
            <person name="Donath A."/>
            <person name="Petersen M."/>
            <person name="Jones T.C."/>
            <person name="Liu S."/>
            <person name="Zhou X."/>
            <person name="Middendorf M."/>
            <person name="Junglen S."/>
            <person name="Misof B."/>
            <person name="Drosten C."/>
        </authorList>
    </citation>
    <scope>NUCLEOTIDE SEQUENCE</scope>
    <source>
        <strain evidence="2">OKIAV188</strain>
    </source>
</reference>
<organism evidence="2">
    <name type="scientific">Hemipteran orthomyxo-related virus OKIAV188</name>
    <dbReference type="NCBI Taxonomy" id="2746271"/>
    <lineage>
        <taxon>Viruses</taxon>
        <taxon>Riboviria</taxon>
        <taxon>Orthornavirae</taxon>
        <taxon>Negarnaviricota</taxon>
        <taxon>Polyploviricotina</taxon>
        <taxon>Insthoviricetes</taxon>
        <taxon>Articulavirales</taxon>
        <taxon>Orthomyxoviridae</taxon>
    </lineage>
</organism>
<proteinExistence type="predicted"/>
<evidence type="ECO:0000313" key="2">
    <source>
        <dbReference type="EMBL" id="QMP82343.1"/>
    </source>
</evidence>
<accession>A0A7D7EY94</accession>
<name>A0A7D7EY94_9ORTO</name>
<evidence type="ECO:0000256" key="1">
    <source>
        <dbReference type="SAM" id="MobiDB-lite"/>
    </source>
</evidence>
<reference evidence="2" key="1">
    <citation type="journal article" date="2019" name="PLoS Pathog.">
        <title>Re-assessing the diversity of negative strand RNA viruses in insects.</title>
        <authorList>
            <person name="Kafer S."/>
            <person name="Paraskevopoulou S."/>
            <person name="Zirkel F."/>
            <person name="Wieseke N."/>
            <person name="Donath A."/>
            <person name="Petersen M."/>
            <person name="Jones T.C."/>
            <person name="Liu S."/>
            <person name="Zhou X."/>
            <person name="Middendorf M."/>
            <person name="Junglen S."/>
            <person name="Misof B."/>
            <person name="Drosten C."/>
        </authorList>
    </citation>
    <scope>NUCLEOTIDE SEQUENCE</scope>
    <source>
        <strain evidence="2">OKIAV188</strain>
    </source>
</reference>
<feature type="region of interest" description="Disordered" evidence="1">
    <location>
        <begin position="752"/>
        <end position="774"/>
    </location>
</feature>